<dbReference type="PANTHER" id="PTHR47821">
    <property type="entry name" value="PHOSPHOGLYCERATE MUTASE FAMILY PROTEIN"/>
    <property type="match status" value="1"/>
</dbReference>
<feature type="region of interest" description="Disordered" evidence="1">
    <location>
        <begin position="529"/>
        <end position="585"/>
    </location>
</feature>
<organism evidence="2 3">
    <name type="scientific">Effrenium voratum</name>
    <dbReference type="NCBI Taxonomy" id="2562239"/>
    <lineage>
        <taxon>Eukaryota</taxon>
        <taxon>Sar</taxon>
        <taxon>Alveolata</taxon>
        <taxon>Dinophyceae</taxon>
        <taxon>Suessiales</taxon>
        <taxon>Symbiodiniaceae</taxon>
        <taxon>Effrenium</taxon>
    </lineage>
</organism>
<comment type="caution">
    <text evidence="2">The sequence shown here is derived from an EMBL/GenBank/DDBJ whole genome shotgun (WGS) entry which is preliminary data.</text>
</comment>
<protein>
    <recommendedName>
        <fullName evidence="4">RING-type domain-containing protein</fullName>
    </recommendedName>
</protein>
<dbReference type="InterPro" id="IPR013078">
    <property type="entry name" value="His_Pase_superF_clade-1"/>
</dbReference>
<dbReference type="PANTHER" id="PTHR47821:SF2">
    <property type="entry name" value="PHOSPHOGLYCERATE MUTASE FAMILY PROTEIN"/>
    <property type="match status" value="1"/>
</dbReference>
<sequence length="850" mass="90270">MVLHDAFLQRLPELEDLQASPGGAPAAAPSPFTASFALCGHQRLGRRAAVSFRRARSSESAVRASHLGGRGFSLNASLRTAWALVSAARFLEAGAPAGRARTTSRRRSATPTARRAQGNEDALLDGAAAPSQPAAVTPPRVLAPDVGEQVLDEAHPRSELDDCCVCLQPLLPNSLGALRPVPLPVCPRHVLHLGCLAQLRVQARRPRDVACPLCHHGACPVCAVDGWAPEHDDQLTAWCREEALHPPPRLPDQRTAQSSVQDYTVRTFTGQDAPEPPEPVHVVVNCCRRLAAVRPDPGQSDAQFLELAHRAAAWSPIPRRHERGIAAWQGAWACPRCARVTHSEDVHVPAEFGAACPACGRMRLWEHDAAAGTGRLTCGCPLASSASPPPLDMGLSMLSDVDMPPVRASDSAPGDRDAGGPPERAPGPAVPDAGLPNEAGAAWLRAGPPQAGSAALLAVRLQQAVSVLPSGAMVHLPWVTNVLALRDGYIPAPGQEACLQVFGGLSLASSLDGRSEAFRRFPPAADGACLTTAAPRRRRRRRRASSAEARAGPGRADGDSGRPHGGSSDMASGSLDEAGAPPALLPDAASSRVAAGAPAAGQGSALSKTRLRKALCCDATLVSLLLACNKDVLSPVLENAREHRKEMDEILHDWNLRSTVTKLPNAARSKANAAKIIISDPKVGATKKYGLTPQGSLAASRTGKAFHKKGAKRIVVVSSDFSRARETAQLFAKALRKAGHICPMRVAKELRERRFGKLEGGPDSRYKEVWVKDVRDPKSRAFGAESAEAVQQRTTRLVARLDKELPEGADVVLVSHGDALQILQTAFKGISPAEHRSLKHLDRAELRELR</sequence>
<proteinExistence type="predicted"/>
<keyword evidence="3" id="KW-1185">Reference proteome</keyword>
<evidence type="ECO:0000313" key="2">
    <source>
        <dbReference type="EMBL" id="CAJ1376764.1"/>
    </source>
</evidence>
<dbReference type="InterPro" id="IPR029033">
    <property type="entry name" value="His_PPase_superfam"/>
</dbReference>
<dbReference type="AlphaFoldDB" id="A0AA36HYE8"/>
<dbReference type="EMBL" id="CAUJNA010000417">
    <property type="protein sequence ID" value="CAJ1376764.1"/>
    <property type="molecule type" value="Genomic_DNA"/>
</dbReference>
<reference evidence="2" key="1">
    <citation type="submission" date="2023-08" db="EMBL/GenBank/DDBJ databases">
        <authorList>
            <person name="Chen Y."/>
            <person name="Shah S."/>
            <person name="Dougan E. K."/>
            <person name="Thang M."/>
            <person name="Chan C."/>
        </authorList>
    </citation>
    <scope>NUCLEOTIDE SEQUENCE</scope>
</reference>
<dbReference type="CDD" id="cd07040">
    <property type="entry name" value="HP"/>
    <property type="match status" value="1"/>
</dbReference>
<evidence type="ECO:0000256" key="1">
    <source>
        <dbReference type="SAM" id="MobiDB-lite"/>
    </source>
</evidence>
<dbReference type="SUPFAM" id="SSF53254">
    <property type="entry name" value="Phosphoglycerate mutase-like"/>
    <property type="match status" value="1"/>
</dbReference>
<feature type="compositionally biased region" description="Basic residues" evidence="1">
    <location>
        <begin position="535"/>
        <end position="544"/>
    </location>
</feature>
<dbReference type="Proteomes" id="UP001178507">
    <property type="component" value="Unassembled WGS sequence"/>
</dbReference>
<gene>
    <name evidence="2" type="ORF">EVOR1521_LOCUS5742</name>
</gene>
<accession>A0AA36HYE8</accession>
<feature type="region of interest" description="Disordered" evidence="1">
    <location>
        <begin position="391"/>
        <end position="440"/>
    </location>
</feature>
<feature type="region of interest" description="Disordered" evidence="1">
    <location>
        <begin position="96"/>
        <end position="121"/>
    </location>
</feature>
<name>A0AA36HYE8_9DINO</name>
<feature type="compositionally biased region" description="Low complexity" evidence="1">
    <location>
        <begin position="575"/>
        <end position="585"/>
    </location>
</feature>
<evidence type="ECO:0008006" key="4">
    <source>
        <dbReference type="Google" id="ProtNLM"/>
    </source>
</evidence>
<evidence type="ECO:0000313" key="3">
    <source>
        <dbReference type="Proteomes" id="UP001178507"/>
    </source>
</evidence>
<dbReference type="Gene3D" id="3.40.50.1240">
    <property type="entry name" value="Phosphoglycerate mutase-like"/>
    <property type="match status" value="1"/>
</dbReference>
<dbReference type="Pfam" id="PF00300">
    <property type="entry name" value="His_Phos_1"/>
    <property type="match status" value="1"/>
</dbReference>